<evidence type="ECO:0000256" key="1">
    <source>
        <dbReference type="ARBA" id="ARBA00004613"/>
    </source>
</evidence>
<dbReference type="InterPro" id="IPR050557">
    <property type="entry name" value="RTX_toxin/Mannuronan_C5-epim"/>
</dbReference>
<evidence type="ECO:0000256" key="3">
    <source>
        <dbReference type="ARBA" id="ARBA00022837"/>
    </source>
</evidence>
<keyword evidence="2" id="KW-0964">Secreted</keyword>
<comment type="subcellular location">
    <subcellularLocation>
        <location evidence="1">Secreted</location>
    </subcellularLocation>
</comment>
<proteinExistence type="predicted"/>
<evidence type="ECO:0000256" key="2">
    <source>
        <dbReference type="ARBA" id="ARBA00022525"/>
    </source>
</evidence>
<dbReference type="Proteomes" id="UP000217830">
    <property type="component" value="Unassembled WGS sequence"/>
</dbReference>
<evidence type="ECO:0000313" key="5">
    <source>
        <dbReference type="Proteomes" id="UP000217830"/>
    </source>
</evidence>
<dbReference type="EMBL" id="NRST01000001">
    <property type="protein sequence ID" value="PAW54818.1"/>
    <property type="molecule type" value="Genomic_DNA"/>
</dbReference>
<dbReference type="GO" id="GO:0005576">
    <property type="term" value="C:extracellular region"/>
    <property type="evidence" value="ECO:0007669"/>
    <property type="project" value="UniProtKB-SubCell"/>
</dbReference>
<reference evidence="4 5" key="1">
    <citation type="submission" date="2017-08" db="EMBL/GenBank/DDBJ databases">
        <title>Draft Genome Sequence of Pseudomonas moraviensis TYU6, isolated from Taxus cuspidata by using PacBio Single-Molecule Real-Time Technology.</title>
        <authorList>
            <person name="Baek K.-H."/>
            <person name="Mishra A.K."/>
        </authorList>
    </citation>
    <scope>NUCLEOTIDE SEQUENCE [LARGE SCALE GENOMIC DNA]</scope>
    <source>
        <strain evidence="4 5">TYU6</strain>
    </source>
</reference>
<dbReference type="InterPro" id="IPR001343">
    <property type="entry name" value="Hemolysn_Ca-bd"/>
</dbReference>
<dbReference type="InterPro" id="IPR011049">
    <property type="entry name" value="Serralysin-like_metalloprot_C"/>
</dbReference>
<dbReference type="PRINTS" id="PR00313">
    <property type="entry name" value="CABNDNGRPT"/>
</dbReference>
<gene>
    <name evidence="4" type="ORF">CKQ80_05745</name>
</gene>
<dbReference type="PROSITE" id="PS00330">
    <property type="entry name" value="HEMOLYSIN_CALCIUM"/>
    <property type="match status" value="1"/>
</dbReference>
<dbReference type="PANTHER" id="PTHR38340">
    <property type="entry name" value="S-LAYER PROTEIN"/>
    <property type="match status" value="1"/>
</dbReference>
<dbReference type="AlphaFoldDB" id="A0A2A2PGW8"/>
<comment type="caution">
    <text evidence="4">The sequence shown here is derived from an EMBL/GenBank/DDBJ whole genome shotgun (WGS) entry which is preliminary data.</text>
</comment>
<dbReference type="Gene3D" id="2.150.10.10">
    <property type="entry name" value="Serralysin-like metalloprotease, C-terminal"/>
    <property type="match status" value="4"/>
</dbReference>
<accession>A0A2A2PGW8</accession>
<name>A0A2A2PGW8_9PSED</name>
<dbReference type="InterPro" id="IPR018511">
    <property type="entry name" value="Hemolysin-typ_Ca-bd_CS"/>
</dbReference>
<dbReference type="RefSeq" id="WP_095667194.1">
    <property type="nucleotide sequence ID" value="NZ_NRSS01000004.1"/>
</dbReference>
<evidence type="ECO:0000313" key="4">
    <source>
        <dbReference type="EMBL" id="PAW54818.1"/>
    </source>
</evidence>
<keyword evidence="3" id="KW-0106">Calcium</keyword>
<protein>
    <submittedName>
        <fullName evidence="4">Calcium-binding protein</fullName>
    </submittedName>
</protein>
<dbReference type="PANTHER" id="PTHR38340:SF1">
    <property type="entry name" value="S-LAYER PROTEIN"/>
    <property type="match status" value="1"/>
</dbReference>
<organism evidence="4 5">
    <name type="scientific">Pseudomonas moraviensis</name>
    <dbReference type="NCBI Taxonomy" id="321662"/>
    <lineage>
        <taxon>Bacteria</taxon>
        <taxon>Pseudomonadati</taxon>
        <taxon>Pseudomonadota</taxon>
        <taxon>Gammaproteobacteria</taxon>
        <taxon>Pseudomonadales</taxon>
        <taxon>Pseudomonadaceae</taxon>
        <taxon>Pseudomonas</taxon>
    </lineage>
</organism>
<sequence length="668" mass="69072">MAVIYGTSEADVMSGSEGNDELFGLESDDQIWGTAGADLLDGGEGFDSVDYRIMSSGVSVDIRQGLASVTKADGSIDTLVAIEKVVGSFLDDTLASSVSGVTLEGSGGDDVYIIGSEGVTIIEDERGGYDELRTSVNIQKMDPFLDKMTFTGTGDFKGYGNAEHNVIIAGAGDDWLWGGDGGDQFIGGEGFDTVSYTDSLEGVSIELSSIWGATGIAFGDTYSSIEAVQGSNFNDVIFAGASAMVMDGADGFDAVDYSRSNDAVSIEFRDGKGFGFGGYAEGDTLINVEKVVGTNLDDHFTANSGGVTFEGGWGSDVYTINSEGVTIVETESGMGFDELYTSLSVMKMDPFIEKMTYTGTADFTGYGNDSDNYIFGGSGDDLFYGGAGRDVFVGGAGTDIVSYEDSDTGVVATLWRIGQNGTADGDTHYDVEGLRGSHFNDELGANREDTILEGSSGDDTLNGNDGNDHLYGGLKSGLDGDAAQADKLFGGNGDDVIVSAANDLGTVADGGQGSDTITVHNGSAFGDDGFDVLTGTGNSYLLSGGSGNDVLNLNLQGQSGTGGTALGGMGDDTYIVNSTGLVSIQDEGWDLNDTLILNTIANIGQLNVTRIGDDAYLHGANDGSAGVPDNGVKLAGWYAGFNNIEHLQTADGQVYDLPATVDGFAMFG</sequence>
<dbReference type="Pfam" id="PF00353">
    <property type="entry name" value="HemolysinCabind"/>
    <property type="match status" value="8"/>
</dbReference>
<dbReference type="SUPFAM" id="SSF51120">
    <property type="entry name" value="beta-Roll"/>
    <property type="match status" value="3"/>
</dbReference>
<keyword evidence="5" id="KW-1185">Reference proteome</keyword>
<dbReference type="GO" id="GO:0005509">
    <property type="term" value="F:calcium ion binding"/>
    <property type="evidence" value="ECO:0007669"/>
    <property type="project" value="InterPro"/>
</dbReference>